<keyword evidence="5" id="KW-0460">Magnesium</keyword>
<evidence type="ECO:0000256" key="2">
    <source>
        <dbReference type="ARBA" id="ARBA00022723"/>
    </source>
</evidence>
<organism evidence="7 8">
    <name type="scientific">Oceanisphaera sediminis</name>
    <dbReference type="NCBI Taxonomy" id="981381"/>
    <lineage>
        <taxon>Bacteria</taxon>
        <taxon>Pseudomonadati</taxon>
        <taxon>Pseudomonadota</taxon>
        <taxon>Gammaproteobacteria</taxon>
        <taxon>Aeromonadales</taxon>
        <taxon>Aeromonadaceae</taxon>
        <taxon>Oceanisphaera</taxon>
    </lineage>
</organism>
<evidence type="ECO:0000313" key="7">
    <source>
        <dbReference type="EMBL" id="GAA3717883.1"/>
    </source>
</evidence>
<evidence type="ECO:0000259" key="6">
    <source>
        <dbReference type="Pfam" id="PF03738"/>
    </source>
</evidence>
<keyword evidence="3" id="KW-0547">Nucleotide-binding</keyword>
<dbReference type="InterPro" id="IPR005494">
    <property type="entry name" value="GSPS_pre-ATP-grasp-like_dom"/>
</dbReference>
<keyword evidence="2" id="KW-0479">Metal-binding</keyword>
<accession>A0ABP7EDV0</accession>
<keyword evidence="8" id="KW-1185">Reference proteome</keyword>
<evidence type="ECO:0000313" key="8">
    <source>
        <dbReference type="Proteomes" id="UP001501479"/>
    </source>
</evidence>
<protein>
    <submittedName>
        <fullName evidence="7">Glutathionylspermidine synthase family protein</fullName>
    </submittedName>
</protein>
<gene>
    <name evidence="7" type="ORF">GCM10022421_27390</name>
</gene>
<sequence>MLRVSHRERPHWRTQAEQLGFGFHTMYGEPYWDETAYYQFTLAQIERDIEDPTAELHQMCLEVVDKVVRDEQWLRRFCIPEAQWQGIYDSWQRRDPSLYSRLDLAYNGRGPAKLLENNADTPTSLFETAFWQWLWLEDNVDAGRLRRDADQFNLLQERLVARFASMAARYPGQRLHFSCCKESIEDRGTVQYLEDCAQEAGLDTAFVHIEDIGLGEGGWLTDTDSHTIDWMFKLYPWEFMFREQYADHLVTSQVNWLEPLWKSVLSNKALLPLLWQHFPDHPNLLPAYFGDDPKRSALQEYVQKPLFSREGANISVMRHGELVAEVDGPYGEEGYIVQAWHPLPKFGDNHALIGSWLVDDQPAGIAVREDRSLITQDLSRYLPHIILG</sequence>
<name>A0ABP7EDV0_9GAMM</name>
<evidence type="ECO:0000256" key="1">
    <source>
        <dbReference type="ARBA" id="ARBA00022598"/>
    </source>
</evidence>
<keyword evidence="4" id="KW-0067">ATP-binding</keyword>
<evidence type="ECO:0000256" key="3">
    <source>
        <dbReference type="ARBA" id="ARBA00022741"/>
    </source>
</evidence>
<dbReference type="SUPFAM" id="SSF56059">
    <property type="entry name" value="Glutathione synthetase ATP-binding domain-like"/>
    <property type="match status" value="1"/>
</dbReference>
<keyword evidence="1" id="KW-0436">Ligase</keyword>
<reference evidence="8" key="1">
    <citation type="journal article" date="2019" name="Int. J. Syst. Evol. Microbiol.">
        <title>The Global Catalogue of Microorganisms (GCM) 10K type strain sequencing project: providing services to taxonomists for standard genome sequencing and annotation.</title>
        <authorList>
            <consortium name="The Broad Institute Genomics Platform"/>
            <consortium name="The Broad Institute Genome Sequencing Center for Infectious Disease"/>
            <person name="Wu L."/>
            <person name="Ma J."/>
        </authorList>
    </citation>
    <scope>NUCLEOTIDE SEQUENCE [LARGE SCALE GENOMIC DNA]</scope>
    <source>
        <strain evidence="8">JCM 17329</strain>
    </source>
</reference>
<dbReference type="Pfam" id="PF03738">
    <property type="entry name" value="GSP_synth"/>
    <property type="match status" value="1"/>
</dbReference>
<dbReference type="EMBL" id="BAABDS010000039">
    <property type="protein sequence ID" value="GAA3717883.1"/>
    <property type="molecule type" value="Genomic_DNA"/>
</dbReference>
<dbReference type="Gene3D" id="3.30.1490.330">
    <property type="match status" value="1"/>
</dbReference>
<comment type="caution">
    <text evidence="7">The sequence shown here is derived from an EMBL/GenBank/DDBJ whole genome shotgun (WGS) entry which is preliminary data.</text>
</comment>
<evidence type="ECO:0000256" key="4">
    <source>
        <dbReference type="ARBA" id="ARBA00022840"/>
    </source>
</evidence>
<dbReference type="Proteomes" id="UP001501479">
    <property type="component" value="Unassembled WGS sequence"/>
</dbReference>
<proteinExistence type="predicted"/>
<feature type="domain" description="Glutathionylspermidine synthase pre-ATP-grasp-like" evidence="6">
    <location>
        <begin position="12"/>
        <end position="386"/>
    </location>
</feature>
<dbReference type="SUPFAM" id="SSF52440">
    <property type="entry name" value="PreATP-grasp domain"/>
    <property type="match status" value="1"/>
</dbReference>
<evidence type="ECO:0000256" key="5">
    <source>
        <dbReference type="ARBA" id="ARBA00022842"/>
    </source>
</evidence>
<dbReference type="RefSeq" id="WP_344965333.1">
    <property type="nucleotide sequence ID" value="NZ_BAABDS010000039.1"/>
</dbReference>
<dbReference type="InterPro" id="IPR016185">
    <property type="entry name" value="PreATP-grasp_dom_sf"/>
</dbReference>